<dbReference type="EMBL" id="CABITT030000004">
    <property type="protein sequence ID" value="VVB01742.1"/>
    <property type="molecule type" value="Genomic_DNA"/>
</dbReference>
<dbReference type="Proteomes" id="UP000489600">
    <property type="component" value="Unassembled WGS sequence"/>
</dbReference>
<feature type="region of interest" description="Disordered" evidence="1">
    <location>
        <begin position="46"/>
        <end position="91"/>
    </location>
</feature>
<reference evidence="2" key="1">
    <citation type="submission" date="2019-07" db="EMBL/GenBank/DDBJ databases">
        <authorList>
            <person name="Dittberner H."/>
        </authorList>
    </citation>
    <scope>NUCLEOTIDE SEQUENCE [LARGE SCALE GENOMIC DNA]</scope>
</reference>
<evidence type="ECO:0000256" key="1">
    <source>
        <dbReference type="SAM" id="MobiDB-lite"/>
    </source>
</evidence>
<dbReference type="OrthoDB" id="1112114at2759"/>
<evidence type="ECO:0000313" key="3">
    <source>
        <dbReference type="Proteomes" id="UP000489600"/>
    </source>
</evidence>
<proteinExistence type="predicted"/>
<sequence>MEDLREVTVQYMYCPNSTENAARRQRVMDGEGVDLMAKTAASIRSAASHQAGGSYSIPLPQNGLPSDLPQLARSSPTGLEPPEKKRRGRPF</sequence>
<protein>
    <submittedName>
        <fullName evidence="2">Uncharacterized protein</fullName>
    </submittedName>
</protein>
<gene>
    <name evidence="2" type="ORF">ANE_LOCUS12186</name>
</gene>
<name>A0A565BJB8_9BRAS</name>
<comment type="caution">
    <text evidence="2">The sequence shown here is derived from an EMBL/GenBank/DDBJ whole genome shotgun (WGS) entry which is preliminary data.</text>
</comment>
<dbReference type="AlphaFoldDB" id="A0A565BJB8"/>
<organism evidence="2 3">
    <name type="scientific">Arabis nemorensis</name>
    <dbReference type="NCBI Taxonomy" id="586526"/>
    <lineage>
        <taxon>Eukaryota</taxon>
        <taxon>Viridiplantae</taxon>
        <taxon>Streptophyta</taxon>
        <taxon>Embryophyta</taxon>
        <taxon>Tracheophyta</taxon>
        <taxon>Spermatophyta</taxon>
        <taxon>Magnoliopsida</taxon>
        <taxon>eudicotyledons</taxon>
        <taxon>Gunneridae</taxon>
        <taxon>Pentapetalae</taxon>
        <taxon>rosids</taxon>
        <taxon>malvids</taxon>
        <taxon>Brassicales</taxon>
        <taxon>Brassicaceae</taxon>
        <taxon>Arabideae</taxon>
        <taxon>Arabis</taxon>
    </lineage>
</organism>
<evidence type="ECO:0000313" key="2">
    <source>
        <dbReference type="EMBL" id="VVB01742.1"/>
    </source>
</evidence>
<accession>A0A565BJB8</accession>
<keyword evidence="3" id="KW-1185">Reference proteome</keyword>